<evidence type="ECO:0000313" key="5">
    <source>
        <dbReference type="Proteomes" id="UP000050791"/>
    </source>
</evidence>
<evidence type="ECO:0000256" key="2">
    <source>
        <dbReference type="ARBA" id="ARBA00022694"/>
    </source>
</evidence>
<evidence type="ECO:0000313" key="6">
    <source>
        <dbReference type="WBParaSite" id="SMTH1_65360.1"/>
    </source>
</evidence>
<reference evidence="6" key="1">
    <citation type="submission" date="2023-11" db="UniProtKB">
        <authorList>
            <consortium name="WormBaseParasite"/>
        </authorList>
    </citation>
    <scope>IDENTIFICATION</scope>
</reference>
<keyword evidence="2" id="KW-0819">tRNA processing</keyword>
<dbReference type="SUPFAM" id="SSF46565">
    <property type="entry name" value="Chaperone J-domain"/>
    <property type="match status" value="1"/>
</dbReference>
<feature type="domain" description="J" evidence="4">
    <location>
        <begin position="1884"/>
        <end position="1949"/>
    </location>
</feature>
<dbReference type="CDD" id="cd06257">
    <property type="entry name" value="DnaJ"/>
    <property type="match status" value="1"/>
</dbReference>
<dbReference type="GO" id="GO:0030488">
    <property type="term" value="P:tRNA methylation"/>
    <property type="evidence" value="ECO:0007669"/>
    <property type="project" value="TreeGrafter"/>
</dbReference>
<dbReference type="InterPro" id="IPR056842">
    <property type="entry name" value="THADA-like_TPR_C"/>
</dbReference>
<dbReference type="PANTHER" id="PTHR14387">
    <property type="entry name" value="THADA/DEATH RECEPTOR INTERACTING PROTEIN"/>
    <property type="match status" value="1"/>
</dbReference>
<dbReference type="SUPFAM" id="SSF48371">
    <property type="entry name" value="ARM repeat"/>
    <property type="match status" value="1"/>
</dbReference>
<dbReference type="InterPro" id="IPR019442">
    <property type="entry name" value="THADA/TRM732_DUF2428"/>
</dbReference>
<keyword evidence="3" id="KW-0472">Membrane</keyword>
<accession>A0AA85BL59</accession>
<dbReference type="SMART" id="SM00271">
    <property type="entry name" value="DnaJ"/>
    <property type="match status" value="1"/>
</dbReference>
<dbReference type="InterPro" id="IPR016024">
    <property type="entry name" value="ARM-type_fold"/>
</dbReference>
<evidence type="ECO:0000259" key="4">
    <source>
        <dbReference type="PROSITE" id="PS50076"/>
    </source>
</evidence>
<dbReference type="InterPro" id="IPR036869">
    <property type="entry name" value="J_dom_sf"/>
</dbReference>
<dbReference type="InterPro" id="IPR051954">
    <property type="entry name" value="tRNA_methyltransferase_THADA"/>
</dbReference>
<protein>
    <recommendedName>
        <fullName evidence="4">J domain-containing protein</fullName>
    </recommendedName>
</protein>
<dbReference type="Pfam" id="PF00226">
    <property type="entry name" value="DnaJ"/>
    <property type="match status" value="1"/>
</dbReference>
<evidence type="ECO:0000256" key="1">
    <source>
        <dbReference type="ARBA" id="ARBA00010409"/>
    </source>
</evidence>
<dbReference type="PANTHER" id="PTHR14387:SF0">
    <property type="entry name" value="DUF2428 DOMAIN-CONTAINING PROTEIN"/>
    <property type="match status" value="1"/>
</dbReference>
<dbReference type="PRINTS" id="PR00625">
    <property type="entry name" value="JDOMAIN"/>
</dbReference>
<dbReference type="Pfam" id="PF10350">
    <property type="entry name" value="DUF2428"/>
    <property type="match status" value="1"/>
</dbReference>
<sequence>MSNQQSHIRNLIEKKFNAFCAKEGVRCCFEISSEMVLTTNWIDALLYLCSKLPNRKLQLAFLDFCIQTDTLLDEKAIDQIIKYLLGVFKDTTENSCVQGKQCDSVLSNCAKLMVYCLTHSHAPSNSYVFFMEAIDQIKSIICGSTNVECLISYAILFMNIVKLERKNYLTEILAVLNQSENSPSSDITGNLSFLFQLFHSSNSRAQLAILLALVGILSTTDWFCNYENYGNISLYVLSMAGFSVDPNDHLLRKFNQNDSVTNLLQSKIVYNWSKKNLLNHYEDDVKRNIEQFNVFTSPLLTYCIDMRSSYIDAIRYSALDTIENIIFFHLKYCDECRLSRVSDNKSKISCGYLNEVLNQLVSDSCYSRGTIAMLTRFIRCMSKTRVYRTINLLHSLDSVFQPFVNDTNLEICGRIVSGLMKIADDPNLASEISELYTLITQNLYTENDPLFYVWLSGLVDTFIRNSNETFHSTVIQNILPSLVKTNPKLLELLVKCCNSDSVKMNTDLPTFLLTCYHLLSFNGMKTDCCEYLSLNFLTSCLRSYDNQLRLTALNVLVSLITKSKQKMILSNEKLEMFLNYLRHDLWPNSKRIHGQIVSAIKDILLHTLPIIKRETNDTNLNNLKSFHVEMVHILMTCIYPGSPASRLSLGLAGLYTVVECFHSVFYTDDHSEFMAQIMSCLIKATQNVYTIPSFTGENFKPIDHSTSQLLFLFLTGLCSRYDVDRDYTVKILLRLDVLKQLNPNYINKLWTDTLEIYAQSSKPDVSPIAGDILRFLIYGNENVDESNQLSSSSSSVDKKLIQAIDCLLIQLQEQITICEKLPVIGLMSVATNKPFYAILSTIRSIIGVTSSSPLNKKNKKPTDAQIWSSTSIKAESLFKQINGVNVIERIISLGLRISEIVLPVVGHESPEGVLLTSQQDVIIDDIKTADEEASQLYKFYEKTRNHPEYLILCCWRSVRELSLLMGISLVSYGLNKFDSNQIKPKEIFSIARFFCTQLLCCRHRGAFELCATGFTNFCTALVNHPVYFTIPIHWLNAVTGQTLSLNENSTNDYSTVIENIDFSLESCMGKHITMECITRRGAGYPLFVQAILTADLTRNTNVSTTTLTNTVCWLLKSVKTSLCNNILQQSNNLSTCVLHLNIIRDIFQAKNLNYHTDKYLQKALIIALDGVGCGDLSIRNASILFYSTLVQRIFGVNRSNAVKSRKNCLATSTFFKRYPKFEHYLVETLTSYSKNTNIPHPSSFKSYSILHLMTHLLPSLQVTEIDKTLYKLLIRCGFSDDIRIRKIASLALTSIIHPSVIMTTLNHLFDLMELFHESIPVKRWCNIRLNILHGLLLQIYALIYYNMDIHDSTPSVYTVSTISYLSKSNYLTIINRLKSSFSWLNDSAYVTCTIIKQLYMKILNCHYNQPIQIETNVIGLEYDYLITHIYVLIDCTLNNSENSTLSPTTFYLDLIKWTKSMNSMNLLTVALRRICSYLHSTLAHSTLNDNNFDIEDINEIIDASEHLNSSIFNKLKTLFPFQTLFQNFIRLYFRLDENIPHNNNHKDDEVYRYAFALLTIQLQQHQSDHDSTDISRKLILAAFRWSCKQMKFLFKKMKCLNSPPIYLAAFIRFHTKLITVIYNKEIDDDVSLILSKFCNLGNVCFNILQHSHTTTTTHVGLEVKYAVLHSFFVLRIFVNWLSFSSEEDIKKVFLQSFDILIENINNLESSKLQKLTCKTVQNILMFSDPEFQCVTQSPYILLDGLLKFVLLHGNFGLYEHLLLFLRKKVRHFKELNSQLDNIISENAFSQTTLKFENDQVELIRIISDNITKWIQPYLDASYVSLHEDDRMDYIQNDLDKSLYRVMDFNDMVPFLIFKSDYASLLYLNRYTDNRMILLLTSGESLFHVLRVPKGAPEEDLRKSYRKLALQFHPDKNPDNPSAAETFKEVNRAYRILTDPVKRSIYEKYGSVGLSIAEQFGEENVNTYFVLTNKWCKALFIFFFLITGCFFCCCCFCCFNFCCGLYKPKPPPDEDVEAKMQLNEEDLDDVTPMQQAAPPYNPSPPSGFGSDFVTGPTSISGGVGSGFPYPTPV</sequence>
<dbReference type="PROSITE" id="PS50076">
    <property type="entry name" value="DNAJ_2"/>
    <property type="match status" value="1"/>
</dbReference>
<dbReference type="InterPro" id="IPR001623">
    <property type="entry name" value="DnaJ_domain"/>
</dbReference>
<feature type="transmembrane region" description="Helical" evidence="3">
    <location>
        <begin position="1978"/>
        <end position="2001"/>
    </location>
</feature>
<proteinExistence type="inferred from homology"/>
<dbReference type="Gene3D" id="1.10.287.110">
    <property type="entry name" value="DnaJ domain"/>
    <property type="match status" value="1"/>
</dbReference>
<organism evidence="5 6">
    <name type="scientific">Schistosoma mattheei</name>
    <dbReference type="NCBI Taxonomy" id="31246"/>
    <lineage>
        <taxon>Eukaryota</taxon>
        <taxon>Metazoa</taxon>
        <taxon>Spiralia</taxon>
        <taxon>Lophotrochozoa</taxon>
        <taxon>Platyhelminthes</taxon>
        <taxon>Trematoda</taxon>
        <taxon>Digenea</taxon>
        <taxon>Strigeidida</taxon>
        <taxon>Schistosomatoidea</taxon>
        <taxon>Schistosomatidae</taxon>
        <taxon>Schistosoma</taxon>
    </lineage>
</organism>
<dbReference type="WBParaSite" id="SMTH1_65360.1">
    <property type="protein sequence ID" value="SMTH1_65360.1"/>
    <property type="gene ID" value="SMTH1_65360"/>
</dbReference>
<dbReference type="GO" id="GO:0005829">
    <property type="term" value="C:cytosol"/>
    <property type="evidence" value="ECO:0007669"/>
    <property type="project" value="TreeGrafter"/>
</dbReference>
<keyword evidence="3" id="KW-0812">Transmembrane</keyword>
<dbReference type="Proteomes" id="UP000050791">
    <property type="component" value="Unassembled WGS sequence"/>
</dbReference>
<name>A0AA85BL59_9TREM</name>
<dbReference type="Pfam" id="PF25151">
    <property type="entry name" value="TPR_Trm732_C"/>
    <property type="match status" value="1"/>
</dbReference>
<comment type="similarity">
    <text evidence="1">Belongs to the THADA family.</text>
</comment>
<keyword evidence="3" id="KW-1133">Transmembrane helix</keyword>
<evidence type="ECO:0000256" key="3">
    <source>
        <dbReference type="SAM" id="Phobius"/>
    </source>
</evidence>